<sequence>MTREDMLLKVLQFDSQYERVFTSFERIYIQYERAKILQDEEFTQPEKLEKKINDVFMRTLRMKWKPYN</sequence>
<proteinExistence type="predicted"/>
<accession>A0A8S5L696</accession>
<protein>
    <submittedName>
        <fullName evidence="1">Uncharacterized protein</fullName>
    </submittedName>
</protein>
<reference evidence="1" key="1">
    <citation type="journal article" date="2021" name="Proc. Natl. Acad. Sci. U.S.A.">
        <title>A Catalog of Tens of Thousands of Viruses from Human Metagenomes Reveals Hidden Associations with Chronic Diseases.</title>
        <authorList>
            <person name="Tisza M.J."/>
            <person name="Buck C.B."/>
        </authorList>
    </citation>
    <scope>NUCLEOTIDE SEQUENCE</scope>
    <source>
        <strain evidence="1">CtOoC8</strain>
    </source>
</reference>
<name>A0A8S5L696_9CAUD</name>
<organism evidence="1">
    <name type="scientific">Myoviridae sp. ctOoC8</name>
    <dbReference type="NCBI Taxonomy" id="2823542"/>
    <lineage>
        <taxon>Viruses</taxon>
        <taxon>Duplodnaviria</taxon>
        <taxon>Heunggongvirae</taxon>
        <taxon>Uroviricota</taxon>
        <taxon>Caudoviricetes</taxon>
    </lineage>
</organism>
<evidence type="ECO:0000313" key="1">
    <source>
        <dbReference type="EMBL" id="DAD65323.1"/>
    </source>
</evidence>
<dbReference type="EMBL" id="BK014641">
    <property type="protein sequence ID" value="DAD65323.1"/>
    <property type="molecule type" value="Genomic_DNA"/>
</dbReference>